<dbReference type="AlphaFoldDB" id="E4YGY5"/>
<feature type="compositionally biased region" description="Polar residues" evidence="1">
    <location>
        <begin position="43"/>
        <end position="62"/>
    </location>
</feature>
<feature type="region of interest" description="Disordered" evidence="1">
    <location>
        <begin position="1"/>
        <end position="65"/>
    </location>
</feature>
<sequence length="139" mass="15893">MQKTPGSPTRAARRRSEPLHHHHHQQQRDEDNAVPSTPERDQPSTSRAAATRRLNLSNSPLQVQDDDAEPNVFALYDMFSHLLNAQDQQRLQDEILKLEDRYITATNGIWHDIENNAAKITILTRGNKAFSVKGKNYVE</sequence>
<reference evidence="2" key="1">
    <citation type="journal article" date="2010" name="Science">
        <title>Plasticity of animal genome architecture unmasked by rapid evolution of a pelagic tunicate.</title>
        <authorList>
            <person name="Denoeud F."/>
            <person name="Henriet S."/>
            <person name="Mungpakdee S."/>
            <person name="Aury J.M."/>
            <person name="Da Silva C."/>
            <person name="Brinkmann H."/>
            <person name="Mikhaleva J."/>
            <person name="Olsen L.C."/>
            <person name="Jubin C."/>
            <person name="Canestro C."/>
            <person name="Bouquet J.M."/>
            <person name="Danks G."/>
            <person name="Poulain J."/>
            <person name="Campsteijn C."/>
            <person name="Adamski M."/>
            <person name="Cross I."/>
            <person name="Yadetie F."/>
            <person name="Muffato M."/>
            <person name="Louis A."/>
            <person name="Butcher S."/>
            <person name="Tsagkogeorga G."/>
            <person name="Konrad A."/>
            <person name="Singh S."/>
            <person name="Jensen M.F."/>
            <person name="Cong E.H."/>
            <person name="Eikeseth-Otteraa H."/>
            <person name="Noel B."/>
            <person name="Anthouard V."/>
            <person name="Porcel B.M."/>
            <person name="Kachouri-Lafond R."/>
            <person name="Nishino A."/>
            <person name="Ugolini M."/>
            <person name="Chourrout P."/>
            <person name="Nishida H."/>
            <person name="Aasland R."/>
            <person name="Huzurbazar S."/>
            <person name="Westhof E."/>
            <person name="Delsuc F."/>
            <person name="Lehrach H."/>
            <person name="Reinhardt R."/>
            <person name="Weissenbach J."/>
            <person name="Roy S.W."/>
            <person name="Artiguenave F."/>
            <person name="Postlethwait J.H."/>
            <person name="Manak J.R."/>
            <person name="Thompson E.M."/>
            <person name="Jaillon O."/>
            <person name="Du Pasquier L."/>
            <person name="Boudinot P."/>
            <person name="Liberles D.A."/>
            <person name="Volff J.N."/>
            <person name="Philippe H."/>
            <person name="Lenhard B."/>
            <person name="Roest Crollius H."/>
            <person name="Wincker P."/>
            <person name="Chourrout D."/>
        </authorList>
    </citation>
    <scope>NUCLEOTIDE SEQUENCE [LARGE SCALE GENOMIC DNA]</scope>
</reference>
<organism evidence="2">
    <name type="scientific">Oikopleura dioica</name>
    <name type="common">Tunicate</name>
    <dbReference type="NCBI Taxonomy" id="34765"/>
    <lineage>
        <taxon>Eukaryota</taxon>
        <taxon>Metazoa</taxon>
        <taxon>Chordata</taxon>
        <taxon>Tunicata</taxon>
        <taxon>Appendicularia</taxon>
        <taxon>Copelata</taxon>
        <taxon>Oikopleuridae</taxon>
        <taxon>Oikopleura</taxon>
    </lineage>
</organism>
<accession>E4YGY5</accession>
<proteinExistence type="predicted"/>
<name>E4YGY5_OIKDI</name>
<dbReference type="Proteomes" id="UP000011014">
    <property type="component" value="Unassembled WGS sequence"/>
</dbReference>
<dbReference type="EMBL" id="FN654541">
    <property type="protein sequence ID" value="CBY34759.1"/>
    <property type="molecule type" value="Genomic_DNA"/>
</dbReference>
<evidence type="ECO:0000313" key="2">
    <source>
        <dbReference type="EMBL" id="CBY34759.1"/>
    </source>
</evidence>
<gene>
    <name evidence="2" type="ORF">GSOID_T00024795001</name>
</gene>
<evidence type="ECO:0000256" key="1">
    <source>
        <dbReference type="SAM" id="MobiDB-lite"/>
    </source>
</evidence>
<protein>
    <submittedName>
        <fullName evidence="2">Uncharacterized protein</fullName>
    </submittedName>
</protein>